<evidence type="ECO:0000256" key="1">
    <source>
        <dbReference type="SAM" id="Phobius"/>
    </source>
</evidence>
<dbReference type="Pfam" id="PF13962">
    <property type="entry name" value="PGG"/>
    <property type="match status" value="1"/>
</dbReference>
<dbReference type="Gene3D" id="1.25.40.20">
    <property type="entry name" value="Ankyrin repeat-containing domain"/>
    <property type="match status" value="1"/>
</dbReference>
<dbReference type="SUPFAM" id="SSF48403">
    <property type="entry name" value="Ankyrin repeat"/>
    <property type="match status" value="1"/>
</dbReference>
<dbReference type="Pfam" id="PF12796">
    <property type="entry name" value="Ank_2"/>
    <property type="match status" value="1"/>
</dbReference>
<evidence type="ECO:0000259" key="2">
    <source>
        <dbReference type="Pfam" id="PF13962"/>
    </source>
</evidence>
<feature type="transmembrane region" description="Helical" evidence="1">
    <location>
        <begin position="690"/>
        <end position="708"/>
    </location>
</feature>
<dbReference type="PANTHER" id="PTHR24177">
    <property type="entry name" value="CASKIN"/>
    <property type="match status" value="1"/>
</dbReference>
<feature type="transmembrane region" description="Helical" evidence="1">
    <location>
        <begin position="618"/>
        <end position="641"/>
    </location>
</feature>
<keyword evidence="1" id="KW-0472">Membrane</keyword>
<dbReference type="Proteomes" id="UP000026915">
    <property type="component" value="Chromosome 3"/>
</dbReference>
<protein>
    <submittedName>
        <fullName evidence="3">Ankyrin repeat family protein, putative isoform 3</fullName>
    </submittedName>
</protein>
<dbReference type="EMBL" id="CM001881">
    <property type="protein sequence ID" value="EOY20778.1"/>
    <property type="molecule type" value="Genomic_DNA"/>
</dbReference>
<feature type="transmembrane region" description="Helical" evidence="1">
    <location>
        <begin position="580"/>
        <end position="598"/>
    </location>
</feature>
<reference evidence="3 4" key="1">
    <citation type="journal article" date="2013" name="Genome Biol.">
        <title>The genome sequence of the most widely cultivated cacao type and its use to identify candidate genes regulating pod color.</title>
        <authorList>
            <person name="Motamayor J.C."/>
            <person name="Mockaitis K."/>
            <person name="Schmutz J."/>
            <person name="Haiminen N."/>
            <person name="Iii D.L."/>
            <person name="Cornejo O."/>
            <person name="Findley S.D."/>
            <person name="Zheng P."/>
            <person name="Utro F."/>
            <person name="Royaert S."/>
            <person name="Saski C."/>
            <person name="Jenkins J."/>
            <person name="Podicheti R."/>
            <person name="Zhao M."/>
            <person name="Scheffler B.E."/>
            <person name="Stack J.C."/>
            <person name="Feltus F.A."/>
            <person name="Mustiga G.M."/>
            <person name="Amores F."/>
            <person name="Phillips W."/>
            <person name="Marelli J.P."/>
            <person name="May G.D."/>
            <person name="Shapiro H."/>
            <person name="Ma J."/>
            <person name="Bustamante C.D."/>
            <person name="Schnell R.J."/>
            <person name="Main D."/>
            <person name="Gilbert D."/>
            <person name="Parida L."/>
            <person name="Kuhn D.N."/>
        </authorList>
    </citation>
    <scope>NUCLEOTIDE SEQUENCE [LARGE SCALE GENOMIC DNA]</scope>
    <source>
        <strain evidence="4">cv. Matina 1-6</strain>
    </source>
</reference>
<sequence>MEAHNICSSAIVAQVLNGASNYENWKACVQNYLLVRDLCDVVEQTSEPPQQEEGDGADFKAWRKRNLSALHAIQISCDPIMLSQIRNMTTAKDAWNTLAQVCQLPMPQQAPQVPQGAPQIQVARRISRTRILELLKAIKESSLEPTKSLLTSQGHLATAAICDSSFTTFHFTIFKGQLDMIDEFLSTMSEEDLKLQDRTGRTVLHRASTYTKNSKIAQSLIRKNGELLTVQDCRGDIPLNYACWIGHKDMTHYLCNMTTREFLLSPENERQAALFVKDCINNKWFDVALDLLRHRPQLAFAKERTGVNAALALSCQPSGFPSSSGFSFWQRWIYSCLKVKQPKAWSREDDVHINTCELQDQKEMKNFTTQVAGQLLRLGSNLLKFFGIKQIYDLKLAHVYAHELLLLMAETIATFEIEQLYQGLVNHAIINAAQRGMMEFIVEIIKRNLDLLMMSDVDDRSIFHIAIAHRQEKVFSLIYGLDTIKYIFVSFTDKNSNNMLHLAGKLSPQSQLKLQQISGAALQMQRELQWFKEVESIIPPMYKEYRNKRGETPYEAFDQSHAKLVKEGEKWMKDRAQSSSVVGTLIITIMFAALFTVPGGPNQETGVPILLRKKHFRVFVISDAISLSASTTSMLIFVGILTSRYTAHDFLISLPNKLIIRLSFLFISIAAMMVAFSSTVFIMLKGQLEIIIPIVVLVGFPIGLFVWLQFPLLAKIFISTYGPGIFDKKMKKWL</sequence>
<gene>
    <name evidence="3" type="ORF">TCM_012111</name>
</gene>
<accession>A0A061FUN5</accession>
<dbReference type="Gramene" id="EOY20778">
    <property type="protein sequence ID" value="EOY20778"/>
    <property type="gene ID" value="TCM_012111"/>
</dbReference>
<organism evidence="3 4">
    <name type="scientific">Theobroma cacao</name>
    <name type="common">Cacao</name>
    <name type="synonym">Cocoa</name>
    <dbReference type="NCBI Taxonomy" id="3641"/>
    <lineage>
        <taxon>Eukaryota</taxon>
        <taxon>Viridiplantae</taxon>
        <taxon>Streptophyta</taxon>
        <taxon>Embryophyta</taxon>
        <taxon>Tracheophyta</taxon>
        <taxon>Spermatophyta</taxon>
        <taxon>Magnoliopsida</taxon>
        <taxon>eudicotyledons</taxon>
        <taxon>Gunneridae</taxon>
        <taxon>Pentapetalae</taxon>
        <taxon>rosids</taxon>
        <taxon>malvids</taxon>
        <taxon>Malvales</taxon>
        <taxon>Malvaceae</taxon>
        <taxon>Byttnerioideae</taxon>
        <taxon>Theobroma</taxon>
    </lineage>
</organism>
<keyword evidence="4" id="KW-1185">Reference proteome</keyword>
<dbReference type="InterPro" id="IPR026961">
    <property type="entry name" value="PGG_dom"/>
</dbReference>
<dbReference type="eggNOG" id="KOG0504">
    <property type="taxonomic scope" value="Eukaryota"/>
</dbReference>
<name>A0A061FUN5_THECC</name>
<dbReference type="InterPro" id="IPR036770">
    <property type="entry name" value="Ankyrin_rpt-contain_sf"/>
</dbReference>
<evidence type="ECO:0000313" key="4">
    <source>
        <dbReference type="Proteomes" id="UP000026915"/>
    </source>
</evidence>
<dbReference type="SMART" id="SM00248">
    <property type="entry name" value="ANK"/>
    <property type="match status" value="4"/>
</dbReference>
<keyword evidence="1" id="KW-0812">Transmembrane</keyword>
<dbReference type="AlphaFoldDB" id="A0A061FUN5"/>
<keyword evidence="1" id="KW-1133">Transmembrane helix</keyword>
<feature type="transmembrane region" description="Helical" evidence="1">
    <location>
        <begin position="662"/>
        <end position="684"/>
    </location>
</feature>
<evidence type="ECO:0000313" key="3">
    <source>
        <dbReference type="EMBL" id="EOY20778.1"/>
    </source>
</evidence>
<dbReference type="PANTHER" id="PTHR24177:SF329">
    <property type="entry name" value="ANKYRIN REPEAT PROTEIN"/>
    <property type="match status" value="1"/>
</dbReference>
<dbReference type="Pfam" id="PF14223">
    <property type="entry name" value="Retrotran_gag_2"/>
    <property type="match status" value="1"/>
</dbReference>
<dbReference type="OMA" id="DRNMKCW"/>
<dbReference type="InterPro" id="IPR002110">
    <property type="entry name" value="Ankyrin_rpt"/>
</dbReference>
<proteinExistence type="predicted"/>
<feature type="domain" description="PGG" evidence="2">
    <location>
        <begin position="569"/>
        <end position="682"/>
    </location>
</feature>